<dbReference type="InterPro" id="IPR015392">
    <property type="entry name" value="TehB/YeaR-like_dom"/>
</dbReference>
<dbReference type="SUPFAM" id="SSF51197">
    <property type="entry name" value="Clavaminate synthase-like"/>
    <property type="match status" value="1"/>
</dbReference>
<dbReference type="Pfam" id="PF09313">
    <property type="entry name" value="TehB-like"/>
    <property type="match status" value="1"/>
</dbReference>
<dbReference type="Proteomes" id="UP001290861">
    <property type="component" value="Unassembled WGS sequence"/>
</dbReference>
<keyword evidence="3" id="KW-1185">Reference proteome</keyword>
<reference evidence="2 3" key="1">
    <citation type="journal article" date="2024" name="Appl. Environ. Microbiol.">
        <title>Pontiella agarivorans sp. nov., a novel marine anaerobic bacterium capable of degrading macroalgal polysaccharides and fixing nitrogen.</title>
        <authorList>
            <person name="Liu N."/>
            <person name="Kivenson V."/>
            <person name="Peng X."/>
            <person name="Cui Z."/>
            <person name="Lankiewicz T.S."/>
            <person name="Gosselin K.M."/>
            <person name="English C.J."/>
            <person name="Blair E.M."/>
            <person name="O'Malley M.A."/>
            <person name="Valentine D.L."/>
        </authorList>
    </citation>
    <scope>NUCLEOTIDE SEQUENCE [LARGE SCALE GENOMIC DNA]</scope>
    <source>
        <strain evidence="2 3">NLcol2</strain>
    </source>
</reference>
<dbReference type="RefSeq" id="WP_322608454.1">
    <property type="nucleotide sequence ID" value="NZ_JARVCO010000010.1"/>
</dbReference>
<dbReference type="InterPro" id="IPR014710">
    <property type="entry name" value="RmlC-like_jellyroll"/>
</dbReference>
<evidence type="ECO:0000313" key="2">
    <source>
        <dbReference type="EMBL" id="MDZ8118656.1"/>
    </source>
</evidence>
<comment type="caution">
    <text evidence="2">The sequence shown here is derived from an EMBL/GenBank/DDBJ whole genome shotgun (WGS) entry which is preliminary data.</text>
</comment>
<evidence type="ECO:0000259" key="1">
    <source>
        <dbReference type="Pfam" id="PF09313"/>
    </source>
</evidence>
<accession>A0ABU5MWQ3</accession>
<organism evidence="2 3">
    <name type="scientific">Pontiella agarivorans</name>
    <dbReference type="NCBI Taxonomy" id="3038953"/>
    <lineage>
        <taxon>Bacteria</taxon>
        <taxon>Pseudomonadati</taxon>
        <taxon>Kiritimatiellota</taxon>
        <taxon>Kiritimatiellia</taxon>
        <taxon>Kiritimatiellales</taxon>
        <taxon>Pontiellaceae</taxon>
        <taxon>Pontiella</taxon>
    </lineage>
</organism>
<dbReference type="EMBL" id="JARVCO010000010">
    <property type="protein sequence ID" value="MDZ8118656.1"/>
    <property type="molecule type" value="Genomic_DNA"/>
</dbReference>
<protein>
    <submittedName>
        <fullName evidence="2">DUF1971 domain-containing protein</fullName>
    </submittedName>
</protein>
<gene>
    <name evidence="2" type="ORF">P9H32_08440</name>
</gene>
<dbReference type="Gene3D" id="2.60.120.10">
    <property type="entry name" value="Jelly Rolls"/>
    <property type="match status" value="1"/>
</dbReference>
<name>A0ABU5MWQ3_9BACT</name>
<evidence type="ECO:0000313" key="3">
    <source>
        <dbReference type="Proteomes" id="UP001290861"/>
    </source>
</evidence>
<sequence>MNDQHAALPDSAEKAGETKWMNQDTVVPGILKKHLTPKGKWGYLVVKSGSLDYVWEDDLENVLTADPEHPIVIYPERFHHVVITGPVEFKVEFYVVPEKASTDQKEGDRPGEAFL</sequence>
<proteinExistence type="predicted"/>
<feature type="domain" description="TehB/YeaR-like" evidence="1">
    <location>
        <begin position="18"/>
        <end position="91"/>
    </location>
</feature>